<name>A0A1D8N7F9_YARLL</name>
<dbReference type="RefSeq" id="XP_068138173.1">
    <property type="nucleotide sequence ID" value="XM_068282072.1"/>
</dbReference>
<keyword evidence="1" id="KW-0812">Transmembrane</keyword>
<organism evidence="2 3">
    <name type="scientific">Yarrowia lipolytica</name>
    <name type="common">Candida lipolytica</name>
    <dbReference type="NCBI Taxonomy" id="4952"/>
    <lineage>
        <taxon>Eukaryota</taxon>
        <taxon>Fungi</taxon>
        <taxon>Dikarya</taxon>
        <taxon>Ascomycota</taxon>
        <taxon>Saccharomycotina</taxon>
        <taxon>Dipodascomycetes</taxon>
        <taxon>Dipodascales</taxon>
        <taxon>Dipodascales incertae sedis</taxon>
        <taxon>Yarrowia</taxon>
    </lineage>
</organism>
<evidence type="ECO:0000313" key="2">
    <source>
        <dbReference type="EMBL" id="AOW01574.1"/>
    </source>
</evidence>
<keyword evidence="1" id="KW-0472">Membrane</keyword>
<dbReference type="AlphaFoldDB" id="A0A1D8N7F9"/>
<evidence type="ECO:0000256" key="1">
    <source>
        <dbReference type="SAM" id="Phobius"/>
    </source>
</evidence>
<evidence type="ECO:0000313" key="3">
    <source>
        <dbReference type="Proteomes" id="UP000182444"/>
    </source>
</evidence>
<reference evidence="2 3" key="1">
    <citation type="journal article" date="2016" name="PLoS ONE">
        <title>Sequence Assembly of Yarrowia lipolytica Strain W29/CLIB89 Shows Transposable Element Diversity.</title>
        <authorList>
            <person name="Magnan C."/>
            <person name="Yu J."/>
            <person name="Chang I."/>
            <person name="Jahn E."/>
            <person name="Kanomata Y."/>
            <person name="Wu J."/>
            <person name="Zeller M."/>
            <person name="Oakes M."/>
            <person name="Baldi P."/>
            <person name="Sandmeyer S."/>
        </authorList>
    </citation>
    <scope>NUCLEOTIDE SEQUENCE [LARGE SCALE GENOMIC DNA]</scope>
    <source>
        <strain evidence="3">CLIB89(W29)</strain>
    </source>
</reference>
<proteinExistence type="predicted"/>
<accession>A0A1D8N7F9</accession>
<dbReference type="Proteomes" id="UP000182444">
    <property type="component" value="Chromosome 1B"/>
</dbReference>
<protein>
    <submittedName>
        <fullName evidence="2">Uncharacterized protein</fullName>
    </submittedName>
</protein>
<sequence>MYRKHDFSSDMYGCTVVRIYDAATSIVTVTLHRTIQPFPVPVTSHIAKAATSKSWYSSTVYQSNSSYLLMYLFLVGPYSQSTLLSVSFARAMLLLSNTRSILHF</sequence>
<keyword evidence="1" id="KW-1133">Transmembrane helix</keyword>
<dbReference type="GeneID" id="94582723"/>
<dbReference type="EMBL" id="CP017554">
    <property type="protein sequence ID" value="AOW01574.1"/>
    <property type="molecule type" value="Genomic_DNA"/>
</dbReference>
<gene>
    <name evidence="2" type="ORF">YALI1_B15703g</name>
</gene>
<dbReference type="VEuPathDB" id="FungiDB:YALI1_B15703g"/>
<feature type="transmembrane region" description="Helical" evidence="1">
    <location>
        <begin position="68"/>
        <end position="89"/>
    </location>
</feature>